<dbReference type="EMBL" id="JACHJQ010000002">
    <property type="protein sequence ID" value="MBB4906104.1"/>
    <property type="molecule type" value="Genomic_DNA"/>
</dbReference>
<comment type="caution">
    <text evidence="2">The sequence shown here is derived from an EMBL/GenBank/DDBJ whole genome shotgun (WGS) entry which is preliminary data.</text>
</comment>
<feature type="compositionally biased region" description="Acidic residues" evidence="1">
    <location>
        <begin position="158"/>
        <end position="173"/>
    </location>
</feature>
<feature type="region of interest" description="Disordered" evidence="1">
    <location>
        <begin position="1"/>
        <end position="27"/>
    </location>
</feature>
<feature type="region of interest" description="Disordered" evidence="1">
    <location>
        <begin position="42"/>
        <end position="92"/>
    </location>
</feature>
<organism evidence="2 3">
    <name type="scientific">Actinophytocola algeriensis</name>
    <dbReference type="NCBI Taxonomy" id="1768010"/>
    <lineage>
        <taxon>Bacteria</taxon>
        <taxon>Bacillati</taxon>
        <taxon>Actinomycetota</taxon>
        <taxon>Actinomycetes</taxon>
        <taxon>Pseudonocardiales</taxon>
        <taxon>Pseudonocardiaceae</taxon>
    </lineage>
</organism>
<protein>
    <submittedName>
        <fullName evidence="2">Putative membrane protein</fullName>
    </submittedName>
</protein>
<gene>
    <name evidence="2" type="ORF">FHR82_002321</name>
</gene>
<keyword evidence="3" id="KW-1185">Reference proteome</keyword>
<name>A0A7W7VDH7_9PSEU</name>
<dbReference type="Proteomes" id="UP000520767">
    <property type="component" value="Unassembled WGS sequence"/>
</dbReference>
<dbReference type="RefSeq" id="WP_184810228.1">
    <property type="nucleotide sequence ID" value="NZ_JACHJQ010000002.1"/>
</dbReference>
<evidence type="ECO:0000313" key="3">
    <source>
        <dbReference type="Proteomes" id="UP000520767"/>
    </source>
</evidence>
<feature type="compositionally biased region" description="Basic and acidic residues" evidence="1">
    <location>
        <begin position="77"/>
        <end position="91"/>
    </location>
</feature>
<evidence type="ECO:0000313" key="2">
    <source>
        <dbReference type="EMBL" id="MBB4906104.1"/>
    </source>
</evidence>
<feature type="region of interest" description="Disordered" evidence="1">
    <location>
        <begin position="156"/>
        <end position="178"/>
    </location>
</feature>
<evidence type="ECO:0000256" key="1">
    <source>
        <dbReference type="SAM" id="MobiDB-lite"/>
    </source>
</evidence>
<reference evidence="2 3" key="1">
    <citation type="submission" date="2020-08" db="EMBL/GenBank/DDBJ databases">
        <title>Genomic Encyclopedia of Type Strains, Phase III (KMG-III): the genomes of soil and plant-associated and newly described type strains.</title>
        <authorList>
            <person name="Whitman W."/>
        </authorList>
    </citation>
    <scope>NUCLEOTIDE SEQUENCE [LARGE SCALE GENOMIC DNA]</scope>
    <source>
        <strain evidence="2 3">CECT 8960</strain>
    </source>
</reference>
<accession>A0A7W7VDH7</accession>
<sequence length="301" mass="33162">MSMDASTEPVGGSGGDEEEDEQRPLANVADLLVSTALAEASAIMSDSAPTATVPPTGPDEQRGMKRNAAAMQVPPAFDKKTKERHRAEFKRGLTAARKRIGELWAAEVNRRREQSGAEPVAKPTLDSNVDFGDLKAAISGHPWRAEIAKAYNAQLSDDNPDQFGEEQEQAEQEPEVKRGKFDTGAEGWTYAGAWSQGKAGSGKANAEHHYAKHGDEFPFSSVEEYTKAAMAFWWDNRENMRNQGNKFVTHNYDPKTPDAKAFLVAWDANSKLLTFHTLNQATIMRWASSVEDYLSKAVEEL</sequence>
<proteinExistence type="predicted"/>
<dbReference type="AlphaFoldDB" id="A0A7W7VDH7"/>